<accession>A0ABW2Z867</accession>
<comment type="caution">
    <text evidence="5">The sequence shown here is derived from an EMBL/GenBank/DDBJ whole genome shotgun (WGS) entry which is preliminary data.</text>
</comment>
<evidence type="ECO:0000256" key="3">
    <source>
        <dbReference type="ARBA" id="ARBA00022679"/>
    </source>
</evidence>
<dbReference type="EMBL" id="JBHTIC010000008">
    <property type="protein sequence ID" value="MFD0762126.1"/>
    <property type="molecule type" value="Genomic_DNA"/>
</dbReference>
<dbReference type="SUPFAM" id="SSF53448">
    <property type="entry name" value="Nucleotide-diphospho-sugar transferases"/>
    <property type="match status" value="1"/>
</dbReference>
<keyword evidence="6" id="KW-1185">Reference proteome</keyword>
<dbReference type="PANTHER" id="PTHR43179">
    <property type="entry name" value="RHAMNOSYLTRANSFERASE WBBL"/>
    <property type="match status" value="1"/>
</dbReference>
<evidence type="ECO:0000313" key="6">
    <source>
        <dbReference type="Proteomes" id="UP001597032"/>
    </source>
</evidence>
<name>A0ABW2Z867_9FLAO</name>
<comment type="similarity">
    <text evidence="1">Belongs to the glycosyltransferase 2 family.</text>
</comment>
<dbReference type="GO" id="GO:0016757">
    <property type="term" value="F:glycosyltransferase activity"/>
    <property type="evidence" value="ECO:0007669"/>
    <property type="project" value="UniProtKB-KW"/>
</dbReference>
<reference evidence="6" key="1">
    <citation type="journal article" date="2019" name="Int. J. Syst. Evol. Microbiol.">
        <title>The Global Catalogue of Microorganisms (GCM) 10K type strain sequencing project: providing services to taxonomists for standard genome sequencing and annotation.</title>
        <authorList>
            <consortium name="The Broad Institute Genomics Platform"/>
            <consortium name="The Broad Institute Genome Sequencing Center for Infectious Disease"/>
            <person name="Wu L."/>
            <person name="Ma J."/>
        </authorList>
    </citation>
    <scope>NUCLEOTIDE SEQUENCE [LARGE SCALE GENOMIC DNA]</scope>
    <source>
        <strain evidence="6">CCUG 60022</strain>
    </source>
</reference>
<proteinExistence type="inferred from homology"/>
<dbReference type="RefSeq" id="WP_386782384.1">
    <property type="nucleotide sequence ID" value="NZ_JBHTIC010000008.1"/>
</dbReference>
<gene>
    <name evidence="5" type="ORF">ACFQZW_08535</name>
</gene>
<organism evidence="5 6">
    <name type="scientific">Lutibacter aestuarii</name>
    <dbReference type="NCBI Taxonomy" id="861111"/>
    <lineage>
        <taxon>Bacteria</taxon>
        <taxon>Pseudomonadati</taxon>
        <taxon>Bacteroidota</taxon>
        <taxon>Flavobacteriia</taxon>
        <taxon>Flavobacteriales</taxon>
        <taxon>Flavobacteriaceae</taxon>
        <taxon>Lutibacter</taxon>
    </lineage>
</organism>
<dbReference type="Proteomes" id="UP001597032">
    <property type="component" value="Unassembled WGS sequence"/>
</dbReference>
<keyword evidence="2 5" id="KW-0328">Glycosyltransferase</keyword>
<protein>
    <submittedName>
        <fullName evidence="5">Glycosyltransferase family 2 protein</fullName>
        <ecNumber evidence="5">2.4.-.-</ecNumber>
    </submittedName>
</protein>
<evidence type="ECO:0000259" key="4">
    <source>
        <dbReference type="Pfam" id="PF00535"/>
    </source>
</evidence>
<keyword evidence="3 5" id="KW-0808">Transferase</keyword>
<dbReference type="Gene3D" id="3.90.550.10">
    <property type="entry name" value="Spore Coat Polysaccharide Biosynthesis Protein SpsA, Chain A"/>
    <property type="match status" value="1"/>
</dbReference>
<dbReference type="PANTHER" id="PTHR43179:SF12">
    <property type="entry name" value="GALACTOFURANOSYLTRANSFERASE GLFT2"/>
    <property type="match status" value="1"/>
</dbReference>
<feature type="domain" description="Glycosyltransferase 2-like" evidence="4">
    <location>
        <begin position="7"/>
        <end position="115"/>
    </location>
</feature>
<evidence type="ECO:0000256" key="1">
    <source>
        <dbReference type="ARBA" id="ARBA00006739"/>
    </source>
</evidence>
<evidence type="ECO:0000256" key="2">
    <source>
        <dbReference type="ARBA" id="ARBA00022676"/>
    </source>
</evidence>
<dbReference type="Pfam" id="PF00535">
    <property type="entry name" value="Glycos_transf_2"/>
    <property type="match status" value="1"/>
</dbReference>
<dbReference type="EC" id="2.4.-.-" evidence="5"/>
<dbReference type="InterPro" id="IPR029044">
    <property type="entry name" value="Nucleotide-diphossugar_trans"/>
</dbReference>
<evidence type="ECO:0000313" key="5">
    <source>
        <dbReference type="EMBL" id="MFD0762126.1"/>
    </source>
</evidence>
<sequence length="305" mass="36039">MYNIVFLIVTYNGEKYIEKCISSIKNYCKDSKIIVVDNNSEDDTRSILKKLPIDDVILLKNNIGFGKANNIAFKRAISYKADLFFLINQDVYFFSGNFNKFIKIAFDNFKNNYFGIISPFHLAPNQKDFDFKFKDYISSKNTPHLLKDLENQNELSKVYASKSINAAAWLVSKETIVKVGLFDPIFHHYGEDTDYINRLKFHNFKIGVLPNFKVVHNRQQFENFNKDILYYKLKVWTLVHFKNINTNLISLFIKYLIYLYKRIKKNSGHFNLMYCKILIYAILNLKRITFSRRVCKRYGAFLNVD</sequence>
<dbReference type="InterPro" id="IPR001173">
    <property type="entry name" value="Glyco_trans_2-like"/>
</dbReference>